<comment type="similarity">
    <text evidence="1">Belongs to the DRM1/ARP family.</text>
</comment>
<dbReference type="InterPro" id="IPR008406">
    <property type="entry name" value="DRM/ARP"/>
</dbReference>
<sequence>MVLLDKLWDDVAAGPPPDRGLGRLRKITTNPLNVKGGSLVSTALVLFDPQLIDSCS</sequence>
<dbReference type="PANTHER" id="PTHR33565">
    <property type="entry name" value="DORMANCY-ASSOCIATED PROTEIN 1"/>
    <property type="match status" value="1"/>
</dbReference>
<reference evidence="2" key="1">
    <citation type="submission" date="2018-02" db="EMBL/GenBank/DDBJ databases">
        <title>Rhizophora mucronata_Transcriptome.</title>
        <authorList>
            <person name="Meera S.P."/>
            <person name="Sreeshan A."/>
            <person name="Augustine A."/>
        </authorList>
    </citation>
    <scope>NUCLEOTIDE SEQUENCE</scope>
    <source>
        <tissue evidence="2">Leaf</tissue>
    </source>
</reference>
<accession>A0A2P2L8F1</accession>
<proteinExistence type="inferred from homology"/>
<dbReference type="EMBL" id="GGEC01033763">
    <property type="protein sequence ID" value="MBX14247.1"/>
    <property type="molecule type" value="Transcribed_RNA"/>
</dbReference>
<protein>
    <submittedName>
        <fullName evidence="2">Uncharacterized protein</fullName>
    </submittedName>
</protein>
<evidence type="ECO:0000256" key="1">
    <source>
        <dbReference type="ARBA" id="ARBA00010502"/>
    </source>
</evidence>
<organism evidence="2">
    <name type="scientific">Rhizophora mucronata</name>
    <name type="common">Asiatic mangrove</name>
    <dbReference type="NCBI Taxonomy" id="61149"/>
    <lineage>
        <taxon>Eukaryota</taxon>
        <taxon>Viridiplantae</taxon>
        <taxon>Streptophyta</taxon>
        <taxon>Embryophyta</taxon>
        <taxon>Tracheophyta</taxon>
        <taxon>Spermatophyta</taxon>
        <taxon>Magnoliopsida</taxon>
        <taxon>eudicotyledons</taxon>
        <taxon>Gunneridae</taxon>
        <taxon>Pentapetalae</taxon>
        <taxon>rosids</taxon>
        <taxon>fabids</taxon>
        <taxon>Malpighiales</taxon>
        <taxon>Rhizophoraceae</taxon>
        <taxon>Rhizophora</taxon>
    </lineage>
</organism>
<name>A0A2P2L8F1_RHIMU</name>
<dbReference type="Pfam" id="PF05564">
    <property type="entry name" value="Auxin_repressed"/>
    <property type="match status" value="1"/>
</dbReference>
<evidence type="ECO:0000313" key="2">
    <source>
        <dbReference type="EMBL" id="MBX14247.1"/>
    </source>
</evidence>
<dbReference type="AlphaFoldDB" id="A0A2P2L8F1"/>
<dbReference type="PANTHER" id="PTHR33565:SF2">
    <property type="entry name" value="DORMANCY-ASSOCIATED PROTEIN 1"/>
    <property type="match status" value="1"/>
</dbReference>